<dbReference type="EMBL" id="CP022657">
    <property type="protein sequence ID" value="ASS74770.1"/>
    <property type="molecule type" value="Genomic_DNA"/>
</dbReference>
<keyword evidence="2" id="KW-1185">Reference proteome</keyword>
<dbReference type="OrthoDB" id="2968436at2"/>
<evidence type="ECO:0000313" key="1">
    <source>
        <dbReference type="EMBL" id="ASS74770.1"/>
    </source>
</evidence>
<proteinExistence type="predicted"/>
<dbReference type="Proteomes" id="UP000214688">
    <property type="component" value="Chromosome"/>
</dbReference>
<sequence>MYETWIKSLIDILDELAPVTIVRSRLEMPLGSVTGELSTFIRSRLDLLDENSPWCDLDCEAAGDEVHIAFMIHVPSLNKRTDEEIVASVISIAGNPTISLLTPIGQIGQETYVIKGGIQVPLHHPTDNPNSATHDMAEMLVSLMKVGGFDHQDASDKEADDLVAWSEE</sequence>
<evidence type="ECO:0000313" key="2">
    <source>
        <dbReference type="Proteomes" id="UP000214688"/>
    </source>
</evidence>
<gene>
    <name evidence="1" type="ORF">CIG75_07130</name>
</gene>
<accession>A0A223CZI4</accession>
<dbReference type="KEGG" id="tab:CIG75_07130"/>
<reference evidence="1 2" key="1">
    <citation type="journal article" date="2015" name="Int. J. Syst. Evol. Microbiol.">
        <title>Tumebacillus algifaecis sp. nov., isolated from decomposing algal scum.</title>
        <authorList>
            <person name="Wu Y.F."/>
            <person name="Zhang B."/>
            <person name="Xing P."/>
            <person name="Wu Q.L."/>
            <person name="Liu S.J."/>
        </authorList>
    </citation>
    <scope>NUCLEOTIDE SEQUENCE [LARGE SCALE GENOMIC DNA]</scope>
    <source>
        <strain evidence="1 2">THMBR28</strain>
    </source>
</reference>
<name>A0A223CZI4_9BACL</name>
<dbReference type="AlphaFoldDB" id="A0A223CZI4"/>
<organism evidence="1 2">
    <name type="scientific">Tumebacillus algifaecis</name>
    <dbReference type="NCBI Taxonomy" id="1214604"/>
    <lineage>
        <taxon>Bacteria</taxon>
        <taxon>Bacillati</taxon>
        <taxon>Bacillota</taxon>
        <taxon>Bacilli</taxon>
        <taxon>Bacillales</taxon>
        <taxon>Alicyclobacillaceae</taxon>
        <taxon>Tumebacillus</taxon>
    </lineage>
</organism>
<dbReference type="RefSeq" id="WP_094236020.1">
    <property type="nucleotide sequence ID" value="NZ_CP022657.1"/>
</dbReference>
<protein>
    <submittedName>
        <fullName evidence="1">Uncharacterized protein</fullName>
    </submittedName>
</protein>